<organism evidence="1 2">
    <name type="scientific">Penstemon smallii</name>
    <dbReference type="NCBI Taxonomy" id="265156"/>
    <lineage>
        <taxon>Eukaryota</taxon>
        <taxon>Viridiplantae</taxon>
        <taxon>Streptophyta</taxon>
        <taxon>Embryophyta</taxon>
        <taxon>Tracheophyta</taxon>
        <taxon>Spermatophyta</taxon>
        <taxon>Magnoliopsida</taxon>
        <taxon>eudicotyledons</taxon>
        <taxon>Gunneridae</taxon>
        <taxon>Pentapetalae</taxon>
        <taxon>asterids</taxon>
        <taxon>lamiids</taxon>
        <taxon>Lamiales</taxon>
        <taxon>Plantaginaceae</taxon>
        <taxon>Cheloneae</taxon>
        <taxon>Penstemon</taxon>
    </lineage>
</organism>
<dbReference type="EMBL" id="JBJXBP010000008">
    <property type="protein sequence ID" value="KAL3815121.1"/>
    <property type="molecule type" value="Genomic_DNA"/>
</dbReference>
<dbReference type="Proteomes" id="UP001634393">
    <property type="component" value="Unassembled WGS sequence"/>
</dbReference>
<reference evidence="1 2" key="1">
    <citation type="submission" date="2024-12" db="EMBL/GenBank/DDBJ databases">
        <title>The unique morphological basis and parallel evolutionary history of personate flowers in Penstemon.</title>
        <authorList>
            <person name="Depatie T.H."/>
            <person name="Wessinger C.A."/>
        </authorList>
    </citation>
    <scope>NUCLEOTIDE SEQUENCE [LARGE SCALE GENOMIC DNA]</scope>
    <source>
        <strain evidence="1">WTNN_2</strain>
        <tissue evidence="1">Leaf</tissue>
    </source>
</reference>
<name>A0ABD3RT03_9LAMI</name>
<comment type="caution">
    <text evidence="1">The sequence shown here is derived from an EMBL/GenBank/DDBJ whole genome shotgun (WGS) entry which is preliminary data.</text>
</comment>
<keyword evidence="2" id="KW-1185">Reference proteome</keyword>
<protein>
    <submittedName>
        <fullName evidence="1">Uncharacterized protein</fullName>
    </submittedName>
</protein>
<evidence type="ECO:0000313" key="1">
    <source>
        <dbReference type="EMBL" id="KAL3815121.1"/>
    </source>
</evidence>
<gene>
    <name evidence="1" type="ORF">ACJIZ3_016389</name>
</gene>
<accession>A0ABD3RT03</accession>
<proteinExistence type="predicted"/>
<dbReference type="AlphaFoldDB" id="A0ABD3RT03"/>
<sequence length="100" mass="11335">MLLGRYLYASSHNEHVSRSDPIDRGSFGRHRRYMVIQKFLANNSHSDHFPKTDLLEAGARTQVILDPLPVIALTGHKVHAITATFEYPFSGHLCIIHEGR</sequence>
<evidence type="ECO:0000313" key="2">
    <source>
        <dbReference type="Proteomes" id="UP001634393"/>
    </source>
</evidence>